<comment type="caution">
    <text evidence="1">The sequence shown here is derived from an EMBL/GenBank/DDBJ whole genome shotgun (WGS) entry which is preliminary data.</text>
</comment>
<dbReference type="EMBL" id="JAKNSF020000084">
    <property type="protein sequence ID" value="KAK7718988.1"/>
    <property type="molecule type" value="Genomic_DNA"/>
</dbReference>
<dbReference type="Proteomes" id="UP001430848">
    <property type="component" value="Unassembled WGS sequence"/>
</dbReference>
<dbReference type="PANTHER" id="PTHR33112:SF16">
    <property type="entry name" value="HETEROKARYON INCOMPATIBILITY DOMAIN-CONTAINING PROTEIN"/>
    <property type="match status" value="1"/>
</dbReference>
<gene>
    <name evidence="1" type="ORF">SLS63_010311</name>
</gene>
<name>A0ABR1NX71_DIAER</name>
<reference evidence="1 2" key="1">
    <citation type="submission" date="2024-02" db="EMBL/GenBank/DDBJ databases">
        <title>De novo assembly and annotation of 12 fungi associated with fruit tree decline syndrome in Ontario, Canada.</title>
        <authorList>
            <person name="Sulman M."/>
            <person name="Ellouze W."/>
            <person name="Ilyukhin E."/>
        </authorList>
    </citation>
    <scope>NUCLEOTIDE SEQUENCE [LARGE SCALE GENOMIC DNA]</scope>
    <source>
        <strain evidence="1 2">M169</strain>
    </source>
</reference>
<evidence type="ECO:0000313" key="1">
    <source>
        <dbReference type="EMBL" id="KAK7718988.1"/>
    </source>
</evidence>
<proteinExistence type="predicted"/>
<keyword evidence="2" id="KW-1185">Reference proteome</keyword>
<dbReference type="PANTHER" id="PTHR33112">
    <property type="entry name" value="DOMAIN PROTEIN, PUTATIVE-RELATED"/>
    <property type="match status" value="1"/>
</dbReference>
<sequence>MRGFPALAGVASRYAELNGGLTYLAGLWEEHLPLSLGWHKYECNEPRPLEQVAPTWSWASLPRGKNLDMSTEDGYMRLLERRINPPGADVYMSAKRIEVTIEAPMLDVEVYKESDGILMGKHEEAFLQPFEDFKTDPDDPSKYRAVPDGSRCQLLLLPHSESPEWDRIDGIVLQQQTGGVDGEAAKFERIGWFHSEHMHNYFKHGLSIFLTLSIPRGRRRAVEIRPFDVADV</sequence>
<organism evidence="1 2">
    <name type="scientific">Diaporthe eres</name>
    <name type="common">Phomopsis oblonga</name>
    <dbReference type="NCBI Taxonomy" id="83184"/>
    <lineage>
        <taxon>Eukaryota</taxon>
        <taxon>Fungi</taxon>
        <taxon>Dikarya</taxon>
        <taxon>Ascomycota</taxon>
        <taxon>Pezizomycotina</taxon>
        <taxon>Sordariomycetes</taxon>
        <taxon>Sordariomycetidae</taxon>
        <taxon>Diaporthales</taxon>
        <taxon>Diaporthaceae</taxon>
        <taxon>Diaporthe</taxon>
        <taxon>Diaporthe eres species complex</taxon>
    </lineage>
</organism>
<protein>
    <submittedName>
        <fullName evidence="1">Uncharacterized protein</fullName>
    </submittedName>
</protein>
<accession>A0ABR1NX71</accession>
<evidence type="ECO:0000313" key="2">
    <source>
        <dbReference type="Proteomes" id="UP001430848"/>
    </source>
</evidence>